<dbReference type="EC" id="2.7.7.6" evidence="2 10"/>
<dbReference type="PANTHER" id="PTHR34476:SF1">
    <property type="entry name" value="DNA-DIRECTED RNA POLYMERASE SUBUNIT OMEGA"/>
    <property type="match status" value="1"/>
</dbReference>
<dbReference type="NCBIfam" id="TIGR00690">
    <property type="entry name" value="rpoZ"/>
    <property type="match status" value="1"/>
</dbReference>
<comment type="subunit">
    <text evidence="10">The RNAP catalytic core consists of 2 alpha, 1 beta, 1 beta' and 1 omega subunit. When a sigma factor is associated with the core the holoenzyme is formed, which can initiate transcription.</text>
</comment>
<proteinExistence type="inferred from homology"/>
<organism evidence="11 12">
    <name type="scientific">Pseudoflavonifractor intestinihominis</name>
    <dbReference type="NCBI Taxonomy" id="3133171"/>
    <lineage>
        <taxon>Bacteria</taxon>
        <taxon>Bacillati</taxon>
        <taxon>Bacillota</taxon>
        <taxon>Clostridia</taxon>
        <taxon>Eubacteriales</taxon>
        <taxon>Oscillospiraceae</taxon>
        <taxon>Pseudoflavonifractor</taxon>
    </lineage>
</organism>
<evidence type="ECO:0000256" key="7">
    <source>
        <dbReference type="ARBA" id="ARBA00023163"/>
    </source>
</evidence>
<keyword evidence="7 10" id="KW-0804">Transcription</keyword>
<evidence type="ECO:0000313" key="11">
    <source>
        <dbReference type="EMBL" id="MEQ2442114.1"/>
    </source>
</evidence>
<dbReference type="InterPro" id="IPR003716">
    <property type="entry name" value="DNA-dir_RNA_pol_omega"/>
</dbReference>
<gene>
    <name evidence="10 11" type="primary">rpoZ</name>
    <name evidence="11" type="ORF">WMO64_01360</name>
</gene>
<dbReference type="InterPro" id="IPR006110">
    <property type="entry name" value="Pol_omega/Rpo6/RPB6"/>
</dbReference>
<comment type="caution">
    <text evidence="11">The sequence shown here is derived from an EMBL/GenBank/DDBJ whole genome shotgun (WGS) entry which is preliminary data.</text>
</comment>
<comment type="similarity">
    <text evidence="1 10">Belongs to the RNA polymerase subunit omega family.</text>
</comment>
<keyword evidence="6 10" id="KW-0548">Nucleotidyltransferase</keyword>
<evidence type="ECO:0000256" key="4">
    <source>
        <dbReference type="ARBA" id="ARBA00022478"/>
    </source>
</evidence>
<dbReference type="PANTHER" id="PTHR34476">
    <property type="entry name" value="DNA-DIRECTED RNA POLYMERASE SUBUNIT OMEGA"/>
    <property type="match status" value="1"/>
</dbReference>
<dbReference type="GO" id="GO:0000428">
    <property type="term" value="C:DNA-directed RNA polymerase complex"/>
    <property type="evidence" value="ECO:0007669"/>
    <property type="project" value="UniProtKB-KW"/>
</dbReference>
<dbReference type="SUPFAM" id="SSF63562">
    <property type="entry name" value="RPB6/omega subunit-like"/>
    <property type="match status" value="1"/>
</dbReference>
<dbReference type="InterPro" id="IPR036161">
    <property type="entry name" value="RPB6/omega-like_sf"/>
</dbReference>
<evidence type="ECO:0000256" key="2">
    <source>
        <dbReference type="ARBA" id="ARBA00012418"/>
    </source>
</evidence>
<evidence type="ECO:0000256" key="5">
    <source>
        <dbReference type="ARBA" id="ARBA00022679"/>
    </source>
</evidence>
<protein>
    <recommendedName>
        <fullName evidence="3 10">DNA-directed RNA polymerase subunit omega</fullName>
        <shortName evidence="10">RNAP omega subunit</shortName>
        <ecNumber evidence="2 10">2.7.7.6</ecNumber>
    </recommendedName>
    <alternativeName>
        <fullName evidence="10">RNA polymerase omega subunit</fullName>
    </alternativeName>
    <alternativeName>
        <fullName evidence="8 10">Transcriptase subunit omega</fullName>
    </alternativeName>
</protein>
<reference evidence="11 12" key="1">
    <citation type="submission" date="2024-03" db="EMBL/GenBank/DDBJ databases">
        <title>Human intestinal bacterial collection.</title>
        <authorList>
            <person name="Pauvert C."/>
            <person name="Hitch T.C.A."/>
            <person name="Clavel T."/>
        </authorList>
    </citation>
    <scope>NUCLEOTIDE SEQUENCE [LARGE SCALE GENOMIC DNA]</scope>
    <source>
        <strain evidence="11 12">CLA-AP-H29</strain>
    </source>
</reference>
<comment type="catalytic activity">
    <reaction evidence="9 10">
        <text>RNA(n) + a ribonucleoside 5'-triphosphate = RNA(n+1) + diphosphate</text>
        <dbReference type="Rhea" id="RHEA:21248"/>
        <dbReference type="Rhea" id="RHEA-COMP:14527"/>
        <dbReference type="Rhea" id="RHEA-COMP:17342"/>
        <dbReference type="ChEBI" id="CHEBI:33019"/>
        <dbReference type="ChEBI" id="CHEBI:61557"/>
        <dbReference type="ChEBI" id="CHEBI:140395"/>
        <dbReference type="EC" id="2.7.7.6"/>
    </reaction>
</comment>
<keyword evidence="4 10" id="KW-0240">DNA-directed RNA polymerase</keyword>
<comment type="function">
    <text evidence="10">Promotes RNA polymerase assembly. Latches the N- and C-terminal regions of the beta' subunit thereby facilitating its interaction with the beta and alpha subunits.</text>
</comment>
<name>A0ABV1E478_9FIRM</name>
<sequence>MMLKPAMNELLAQIPSRYMLVNVVAQRARQIASEAEEEGISLEDKPVSLALREVAEGKCIPHAEDEE</sequence>
<dbReference type="EMBL" id="JBBMFK010000002">
    <property type="protein sequence ID" value="MEQ2442114.1"/>
    <property type="molecule type" value="Genomic_DNA"/>
</dbReference>
<accession>A0ABV1E478</accession>
<dbReference type="RefSeq" id="WP_294519254.1">
    <property type="nucleotide sequence ID" value="NZ_JBBMFK010000002.1"/>
</dbReference>
<dbReference type="Proteomes" id="UP001464378">
    <property type="component" value="Unassembled WGS sequence"/>
</dbReference>
<evidence type="ECO:0000256" key="1">
    <source>
        <dbReference type="ARBA" id="ARBA00006711"/>
    </source>
</evidence>
<evidence type="ECO:0000256" key="9">
    <source>
        <dbReference type="ARBA" id="ARBA00048552"/>
    </source>
</evidence>
<dbReference type="HAMAP" id="MF_00366">
    <property type="entry name" value="RNApol_bact_RpoZ"/>
    <property type="match status" value="1"/>
</dbReference>
<evidence type="ECO:0000313" key="12">
    <source>
        <dbReference type="Proteomes" id="UP001464378"/>
    </source>
</evidence>
<keyword evidence="5 10" id="KW-0808">Transferase</keyword>
<evidence type="ECO:0000256" key="10">
    <source>
        <dbReference type="HAMAP-Rule" id="MF_00366"/>
    </source>
</evidence>
<dbReference type="Pfam" id="PF01192">
    <property type="entry name" value="RNA_pol_Rpb6"/>
    <property type="match status" value="1"/>
</dbReference>
<dbReference type="Gene3D" id="3.90.940.10">
    <property type="match status" value="1"/>
</dbReference>
<keyword evidence="12" id="KW-1185">Reference proteome</keyword>
<evidence type="ECO:0000256" key="8">
    <source>
        <dbReference type="ARBA" id="ARBA00029924"/>
    </source>
</evidence>
<evidence type="ECO:0000256" key="3">
    <source>
        <dbReference type="ARBA" id="ARBA00013725"/>
    </source>
</evidence>
<dbReference type="GO" id="GO:0003899">
    <property type="term" value="F:DNA-directed RNA polymerase activity"/>
    <property type="evidence" value="ECO:0007669"/>
    <property type="project" value="UniProtKB-EC"/>
</dbReference>
<dbReference type="SMART" id="SM01409">
    <property type="entry name" value="RNA_pol_Rpb6"/>
    <property type="match status" value="1"/>
</dbReference>
<evidence type="ECO:0000256" key="6">
    <source>
        <dbReference type="ARBA" id="ARBA00022695"/>
    </source>
</evidence>